<dbReference type="InterPro" id="IPR057326">
    <property type="entry name" value="KR_dom"/>
</dbReference>
<reference evidence="7 8" key="1">
    <citation type="journal article" date="2021" name="Int. J. Syst. Evol. Microbiol.">
        <title>Reticulibacter mediterranei gen. nov., sp. nov., within the new family Reticulibacteraceae fam. nov., and Ktedonospora formicarum gen. nov., sp. nov., Ktedonobacter robiniae sp. nov., Dictyobacter formicarum sp. nov. and Dictyobacter arantiisoli sp. nov., belonging to the class Ktedonobacteria.</title>
        <authorList>
            <person name="Yabe S."/>
            <person name="Zheng Y."/>
            <person name="Wang C.M."/>
            <person name="Sakai Y."/>
            <person name="Abe K."/>
            <person name="Yokota A."/>
            <person name="Donadio S."/>
            <person name="Cavaletti L."/>
            <person name="Monciardini P."/>
        </authorList>
    </citation>
    <scope>NUCLEOTIDE SEQUENCE [LARGE SCALE GENOMIC DNA]</scope>
    <source>
        <strain evidence="7 8">SOSP1-30</strain>
    </source>
</reference>
<evidence type="ECO:0000259" key="5">
    <source>
        <dbReference type="PROSITE" id="PS50075"/>
    </source>
</evidence>
<dbReference type="SMART" id="SM00822">
    <property type="entry name" value="PKS_KR"/>
    <property type="match status" value="1"/>
</dbReference>
<evidence type="ECO:0000256" key="3">
    <source>
        <dbReference type="PROSITE-ProRule" id="PRU01363"/>
    </source>
</evidence>
<accession>A0ABQ3UNX3</accession>
<proteinExistence type="predicted"/>
<dbReference type="Pfam" id="PF08659">
    <property type="entry name" value="KR"/>
    <property type="match status" value="1"/>
</dbReference>
<dbReference type="SMART" id="SM00823">
    <property type="entry name" value="PKS_PP"/>
    <property type="match status" value="1"/>
</dbReference>
<dbReference type="PANTHER" id="PTHR43775">
    <property type="entry name" value="FATTY ACID SYNTHASE"/>
    <property type="match status" value="1"/>
</dbReference>
<dbReference type="InterPro" id="IPR036661">
    <property type="entry name" value="Luciferase-like_sf"/>
</dbReference>
<dbReference type="InterPro" id="IPR024011">
    <property type="entry name" value="Biosynth_lucif-like_mOase_dom"/>
</dbReference>
<dbReference type="InterPro" id="IPR011251">
    <property type="entry name" value="Luciferase-like_dom"/>
</dbReference>
<dbReference type="Gene3D" id="1.10.1200.10">
    <property type="entry name" value="ACP-like"/>
    <property type="match status" value="1"/>
</dbReference>
<dbReference type="InterPro" id="IPR042104">
    <property type="entry name" value="PKS_dehydratase_sf"/>
</dbReference>
<dbReference type="Pfam" id="PF00550">
    <property type="entry name" value="PP-binding"/>
    <property type="match status" value="1"/>
</dbReference>
<comment type="caution">
    <text evidence="3">Lacks conserved residue(s) required for the propagation of feature annotation.</text>
</comment>
<feature type="region of interest" description="Disordered" evidence="4">
    <location>
        <begin position="1247"/>
        <end position="1274"/>
    </location>
</feature>
<evidence type="ECO:0000256" key="2">
    <source>
        <dbReference type="ARBA" id="ARBA00022553"/>
    </source>
</evidence>
<feature type="domain" description="PKS/mFAS DH" evidence="6">
    <location>
        <begin position="239"/>
        <end position="568"/>
    </location>
</feature>
<dbReference type="InterPro" id="IPR036291">
    <property type="entry name" value="NAD(P)-bd_dom_sf"/>
</dbReference>
<feature type="compositionally biased region" description="Polar residues" evidence="4">
    <location>
        <begin position="381"/>
        <end position="396"/>
    </location>
</feature>
<evidence type="ECO:0000256" key="4">
    <source>
        <dbReference type="SAM" id="MobiDB-lite"/>
    </source>
</evidence>
<keyword evidence="2" id="KW-0597">Phosphoprotein</keyword>
<dbReference type="SUPFAM" id="SSF51735">
    <property type="entry name" value="NAD(P)-binding Rossmann-fold domains"/>
    <property type="match status" value="2"/>
</dbReference>
<feature type="region of interest" description="C-terminal hotdog fold" evidence="3">
    <location>
        <begin position="419"/>
        <end position="568"/>
    </location>
</feature>
<comment type="caution">
    <text evidence="7">The sequence shown here is derived from an EMBL/GenBank/DDBJ whole genome shotgun (WGS) entry which is preliminary data.</text>
</comment>
<dbReference type="Pfam" id="PF21394">
    <property type="entry name" value="Beta-ketacyl_N"/>
    <property type="match status" value="1"/>
</dbReference>
<dbReference type="Gene3D" id="3.40.50.720">
    <property type="entry name" value="NAD(P)-binding Rossmann-like Domain"/>
    <property type="match status" value="1"/>
</dbReference>
<dbReference type="PROSITE" id="PS50075">
    <property type="entry name" value="CARRIER"/>
    <property type="match status" value="1"/>
</dbReference>
<dbReference type="CDD" id="cd08955">
    <property type="entry name" value="KR_2_FAS_SDR_x"/>
    <property type="match status" value="1"/>
</dbReference>
<protein>
    <recommendedName>
        <fullName evidence="9">Carrier domain-containing protein</fullName>
    </recommendedName>
</protein>
<evidence type="ECO:0000313" key="7">
    <source>
        <dbReference type="EMBL" id="GHO54367.1"/>
    </source>
</evidence>
<dbReference type="InterPro" id="IPR050091">
    <property type="entry name" value="PKS_NRPS_Biosynth_Enz"/>
</dbReference>
<dbReference type="Gene3D" id="3.10.129.110">
    <property type="entry name" value="Polyketide synthase dehydratase"/>
    <property type="match status" value="1"/>
</dbReference>
<dbReference type="InterPro" id="IPR049551">
    <property type="entry name" value="PKS_DH_C"/>
</dbReference>
<sequence>MNRQSHNQGITFGLIFFASSETTHDHDKYRLVIESTKYADSHDFSSVWIPERHFTRDGWLYPNPAILQAALARETRQIQLRAGSVVLPLHNPLRVAEEWAMVDNLSGGRVGLSIASGWHPNDFALFPDHYERRNEVMYEGIETVRKLWRGESVQVKGGDGKMVDIRTYPTPIQPEIPIWVTAAGNPKTFAKAGEIGANLLTHMYNQSVEELGEKIKIYRDARAAHGYDPQTGQVSVMLHTFIAESEQAVNDLAKGPFCDYLRSAAYLLNAVAYSRGQKVDLATLSEEDVNEYLSFVFERMISTQRVLFGTPESCLPLVRQLQAVGVNEIACQLDFGIETEVVMASMSHLNRLRELSVEEEPQWPEPEPSSYTLDPFAPSMPEQSNGHAFNGNSQPNAHHGAAYTGASDESLQAVQRRCQEEVALDAFYQRLEQHGIELNEDYRSIRQLWRHDGEALGRVSLSPAFELECEHYQVHPALLDSCLQVLTSALPQSLGAGEGVLYLPVGLQGFKLHERPGKIAWSHATLDQQIRPDATTLEGHVRVFSEDGRLLIEARGIQLQRSTPLAPPAPAVDLSSWLYELRWEKQSFAPGEQTNWPEERSGTWLIFADRQGVGQRLVQYLQARGQQCALVQAGSHYGELGSGRYQVQPAQLNDVQRVISRVQETFATPLRGVVHLWSLDSMPSEQTTAQTLERDLALSTTSALGVMQSLAQNTSAQLPRLWLVTRDAQAVTSDNAALAVAQSPLWGLGRTCAMEHPEIWGALIDLSSQEGIEEGAQQLYASLLDTSREDQVAFRQGERYVARMVHSHDFVARDLHIRAQGSYLVTGGLWGLGFEVARWLAQKGARSLILAGRTQVPPRSEWERIPATDRLAGLVRGIRELEAEGVTVHCVQLDVTDEAQLRAFLADHMRQGHPPIKGILHAASVWQDAQGQPLVKPLINLDASALGAVFRPKVIGSWLLHTLFQESRLDFFVSFSSGASLFGSAAQGNYAAAGAFMDSLAHYQRAQGLPAISIDWGAVSEIGFGATAEGQRVHEYWESHGIQRISPRDVLAALELLIPQQAAQVGVLKLDWQLLREFYPQIAALPLVSYLVEDTSEQLAPRTPTSTGSGIDAILRATGSERLSLLEQYLSEQVAVVLRVPAERLDSDQPLTTLGLDSLMAIELKNRIEQALGVRVPIVTFLQGPSIAQFASQLLEQLPTVTMVAVEAPSQPEEALNQDQAQQLLDQLDELSDQDVDALLQQMLAEQGEQPAAAQAQDAGKMSPQEAAALLTQLDQLPEDQIDSLLKQMVQGEE</sequence>
<keyword evidence="8" id="KW-1185">Reference proteome</keyword>
<dbReference type="NCBIfam" id="TIGR04020">
    <property type="entry name" value="seco_metab_LLM"/>
    <property type="match status" value="1"/>
</dbReference>
<dbReference type="Pfam" id="PF14765">
    <property type="entry name" value="PS-DH"/>
    <property type="match status" value="1"/>
</dbReference>
<dbReference type="EMBL" id="BNJG01000001">
    <property type="protein sequence ID" value="GHO54367.1"/>
    <property type="molecule type" value="Genomic_DNA"/>
</dbReference>
<dbReference type="InterPro" id="IPR020806">
    <property type="entry name" value="PKS_PP-bd"/>
</dbReference>
<feature type="region of interest" description="N-terminal hotdog fold" evidence="3">
    <location>
        <begin position="239"/>
        <end position="378"/>
    </location>
</feature>
<dbReference type="RefSeq" id="WP_201371092.1">
    <property type="nucleotide sequence ID" value="NZ_BNJG01000001.1"/>
</dbReference>
<evidence type="ECO:0008006" key="9">
    <source>
        <dbReference type="Google" id="ProtNLM"/>
    </source>
</evidence>
<dbReference type="SUPFAM" id="SSF51679">
    <property type="entry name" value="Bacterial luciferase-like"/>
    <property type="match status" value="1"/>
</dbReference>
<dbReference type="InterPro" id="IPR013968">
    <property type="entry name" value="PKS_KR"/>
</dbReference>
<dbReference type="Proteomes" id="UP000654345">
    <property type="component" value="Unassembled WGS sequence"/>
</dbReference>
<organism evidence="7 8">
    <name type="scientific">Ktedonobacter robiniae</name>
    <dbReference type="NCBI Taxonomy" id="2778365"/>
    <lineage>
        <taxon>Bacteria</taxon>
        <taxon>Bacillati</taxon>
        <taxon>Chloroflexota</taxon>
        <taxon>Ktedonobacteria</taxon>
        <taxon>Ktedonobacterales</taxon>
        <taxon>Ktedonobacteraceae</taxon>
        <taxon>Ktedonobacter</taxon>
    </lineage>
</organism>
<evidence type="ECO:0000256" key="1">
    <source>
        <dbReference type="ARBA" id="ARBA00022450"/>
    </source>
</evidence>
<dbReference type="PANTHER" id="PTHR43775:SF37">
    <property type="entry name" value="SI:DKEY-61P9.11"/>
    <property type="match status" value="1"/>
</dbReference>
<dbReference type="SUPFAM" id="SSF47336">
    <property type="entry name" value="ACP-like"/>
    <property type="match status" value="1"/>
</dbReference>
<feature type="region of interest" description="Disordered" evidence="4">
    <location>
        <begin position="358"/>
        <end position="405"/>
    </location>
</feature>
<dbReference type="InterPro" id="IPR049490">
    <property type="entry name" value="C883_1060-like_KR_N"/>
</dbReference>
<feature type="compositionally biased region" description="Low complexity" evidence="4">
    <location>
        <begin position="1247"/>
        <end position="1260"/>
    </location>
</feature>
<dbReference type="InterPro" id="IPR009081">
    <property type="entry name" value="PP-bd_ACP"/>
</dbReference>
<dbReference type="PROSITE" id="PS52019">
    <property type="entry name" value="PKS_MFAS_DH"/>
    <property type="match status" value="1"/>
</dbReference>
<dbReference type="InterPro" id="IPR049900">
    <property type="entry name" value="PKS_mFAS_DH"/>
</dbReference>
<feature type="domain" description="Carrier" evidence="5">
    <location>
        <begin position="1124"/>
        <end position="1198"/>
    </location>
</feature>
<name>A0ABQ3UNX3_9CHLR</name>
<gene>
    <name evidence="7" type="ORF">KSB_28420</name>
</gene>
<dbReference type="Gene3D" id="3.20.20.30">
    <property type="entry name" value="Luciferase-like domain"/>
    <property type="match status" value="1"/>
</dbReference>
<keyword evidence="1" id="KW-0596">Phosphopantetheine</keyword>
<evidence type="ECO:0000313" key="8">
    <source>
        <dbReference type="Proteomes" id="UP000654345"/>
    </source>
</evidence>
<dbReference type="Pfam" id="PF00296">
    <property type="entry name" value="Bac_luciferase"/>
    <property type="match status" value="1"/>
</dbReference>
<evidence type="ECO:0000259" key="6">
    <source>
        <dbReference type="PROSITE" id="PS52019"/>
    </source>
</evidence>
<dbReference type="InterPro" id="IPR036736">
    <property type="entry name" value="ACP-like_sf"/>
</dbReference>